<dbReference type="OrthoDB" id="10254945at2759"/>
<dbReference type="Proteomes" id="UP000789405">
    <property type="component" value="Unassembled WGS sequence"/>
</dbReference>
<sequence>GIMVNDHGFDEGSVDIFGRKYISIRGGSPCGDKNSKHSQ</sequence>
<protein>
    <submittedName>
        <fullName evidence="1">5265_t:CDS:1</fullName>
    </submittedName>
</protein>
<dbReference type="EMBL" id="CAJVPY010018120">
    <property type="protein sequence ID" value="CAG8765473.1"/>
    <property type="molecule type" value="Genomic_DNA"/>
</dbReference>
<evidence type="ECO:0000313" key="1">
    <source>
        <dbReference type="EMBL" id="CAG8765473.1"/>
    </source>
</evidence>
<keyword evidence="2" id="KW-1185">Reference proteome</keyword>
<dbReference type="AlphaFoldDB" id="A0A9N9J7B8"/>
<name>A0A9N9J7B8_9GLOM</name>
<feature type="non-terminal residue" evidence="1">
    <location>
        <position position="1"/>
    </location>
</feature>
<accession>A0A9N9J7B8</accession>
<reference evidence="1" key="1">
    <citation type="submission" date="2021-06" db="EMBL/GenBank/DDBJ databases">
        <authorList>
            <person name="Kallberg Y."/>
            <person name="Tangrot J."/>
            <person name="Rosling A."/>
        </authorList>
    </citation>
    <scope>NUCLEOTIDE SEQUENCE</scope>
    <source>
        <strain evidence="1">MA453B</strain>
    </source>
</reference>
<proteinExistence type="predicted"/>
<evidence type="ECO:0000313" key="2">
    <source>
        <dbReference type="Proteomes" id="UP000789405"/>
    </source>
</evidence>
<comment type="caution">
    <text evidence="1">The sequence shown here is derived from an EMBL/GenBank/DDBJ whole genome shotgun (WGS) entry which is preliminary data.</text>
</comment>
<gene>
    <name evidence="1" type="ORF">DERYTH_LOCUS18198</name>
</gene>
<organism evidence="1 2">
    <name type="scientific">Dentiscutata erythropus</name>
    <dbReference type="NCBI Taxonomy" id="1348616"/>
    <lineage>
        <taxon>Eukaryota</taxon>
        <taxon>Fungi</taxon>
        <taxon>Fungi incertae sedis</taxon>
        <taxon>Mucoromycota</taxon>
        <taxon>Glomeromycotina</taxon>
        <taxon>Glomeromycetes</taxon>
        <taxon>Diversisporales</taxon>
        <taxon>Gigasporaceae</taxon>
        <taxon>Dentiscutata</taxon>
    </lineage>
</organism>